<dbReference type="FunCoup" id="D9Q1R5">
    <property type="interactions" value="23"/>
</dbReference>
<dbReference type="PANTHER" id="PTHR43540">
    <property type="entry name" value="PEROXYUREIDOACRYLATE/UREIDOACRYLATE AMIDOHYDROLASE-RELATED"/>
    <property type="match status" value="1"/>
</dbReference>
<dbReference type="RefSeq" id="WP_013266765.1">
    <property type="nucleotide sequence ID" value="NC_014374.1"/>
</dbReference>
<dbReference type="eggNOG" id="arCOG01943">
    <property type="taxonomic scope" value="Archaea"/>
</dbReference>
<gene>
    <name evidence="3" type="ordered locus">ASAC_0847</name>
</gene>
<dbReference type="InterPro" id="IPR000868">
    <property type="entry name" value="Isochorismatase-like_dom"/>
</dbReference>
<sequence length="187" mass="20717">MSALRPALVIVDMLNDFIDGALATPEAKATVAPARKVLEAFRRNGWPVIYVNDAHYPTDIEMPLWGPHAMKGTRGAEVYSELAPREGEYVLEKHAYSGFFGTALDHILRSLGVDTVVLVGLDADICVRHTAADAFFRGYKVVVVRDAVAARIDKNWETYYKKVYGATVLNSDEVESYLRSAQPITAR</sequence>
<dbReference type="BRENDA" id="3.5.1.B15">
    <property type="organism ID" value="13622"/>
</dbReference>
<dbReference type="SUPFAM" id="SSF52499">
    <property type="entry name" value="Isochorismatase-like hydrolases"/>
    <property type="match status" value="1"/>
</dbReference>
<evidence type="ECO:0000313" key="4">
    <source>
        <dbReference type="Proteomes" id="UP000000346"/>
    </source>
</evidence>
<accession>D9Q1R5</accession>
<dbReference type="Gene3D" id="3.40.50.850">
    <property type="entry name" value="Isochorismatase-like"/>
    <property type="match status" value="1"/>
</dbReference>
<name>D9Q1R5_ACIS3</name>
<keyword evidence="4" id="KW-1185">Reference proteome</keyword>
<dbReference type="GeneID" id="9499082"/>
<dbReference type="Pfam" id="PF00857">
    <property type="entry name" value="Isochorismatase"/>
    <property type="match status" value="1"/>
</dbReference>
<protein>
    <submittedName>
        <fullName evidence="3">N-carbamoylsarcosine amidase related protein</fullName>
        <ecNumber evidence="3">3.3.2.1</ecNumber>
    </submittedName>
</protein>
<evidence type="ECO:0000256" key="1">
    <source>
        <dbReference type="ARBA" id="ARBA00022801"/>
    </source>
</evidence>
<dbReference type="InParanoid" id="D9Q1R5"/>
<dbReference type="KEGG" id="asc:ASAC_0847"/>
<dbReference type="EMBL" id="CP001742">
    <property type="protein sequence ID" value="ADL19253.1"/>
    <property type="molecule type" value="Genomic_DNA"/>
</dbReference>
<dbReference type="PANTHER" id="PTHR43540:SF6">
    <property type="entry name" value="ISOCHORISMATASE-LIKE DOMAIN-CONTAINING PROTEIN"/>
    <property type="match status" value="1"/>
</dbReference>
<dbReference type="AlphaFoldDB" id="D9Q1R5"/>
<dbReference type="GO" id="GO:0008908">
    <property type="term" value="F:isochorismatase activity"/>
    <property type="evidence" value="ECO:0007669"/>
    <property type="project" value="UniProtKB-EC"/>
</dbReference>
<feature type="domain" description="Isochorismatase-like" evidence="2">
    <location>
        <begin position="7"/>
        <end position="172"/>
    </location>
</feature>
<reference evidence="3 4" key="1">
    <citation type="journal article" date="2010" name="Appl. Environ. Microbiol.">
        <title>The genome sequence of the crenarchaeon Acidilobus saccharovorans supports a new order, Acidilobales, and suggests an important ecological role in terrestrial acidic hot springs.</title>
        <authorList>
            <person name="Mardanov A.V."/>
            <person name="Svetlitchnyi V.A."/>
            <person name="Beletsky A.V."/>
            <person name="Prokofeva M.I."/>
            <person name="Bonch-Osmolovskaya E.A."/>
            <person name="Ravin N.V."/>
            <person name="Skryabin K.G."/>
        </authorList>
    </citation>
    <scope>NUCLEOTIDE SEQUENCE [LARGE SCALE GENOMIC DNA]</scope>
    <source>
        <strain evidence="4">DSM 16705 / JCM 18335 / VKM B-2471 / 345-15</strain>
    </source>
</reference>
<dbReference type="InterPro" id="IPR036380">
    <property type="entry name" value="Isochorismatase-like_sf"/>
</dbReference>
<dbReference type="Proteomes" id="UP000000346">
    <property type="component" value="Chromosome"/>
</dbReference>
<organism evidence="3 4">
    <name type="scientific">Acidilobus saccharovorans (strain DSM 16705 / JCM 18335 / VKM B-2471 / 345-15)</name>
    <dbReference type="NCBI Taxonomy" id="666510"/>
    <lineage>
        <taxon>Archaea</taxon>
        <taxon>Thermoproteota</taxon>
        <taxon>Thermoprotei</taxon>
        <taxon>Acidilobales</taxon>
        <taxon>Acidilobaceae</taxon>
        <taxon>Acidilobus</taxon>
    </lineage>
</organism>
<dbReference type="STRING" id="666510.ASAC_0847"/>
<dbReference type="EC" id="3.3.2.1" evidence="3"/>
<proteinExistence type="predicted"/>
<evidence type="ECO:0000313" key="3">
    <source>
        <dbReference type="EMBL" id="ADL19253.1"/>
    </source>
</evidence>
<keyword evidence="1 3" id="KW-0378">Hydrolase</keyword>
<evidence type="ECO:0000259" key="2">
    <source>
        <dbReference type="Pfam" id="PF00857"/>
    </source>
</evidence>
<dbReference type="HOGENOM" id="CLU_068979_8_4_2"/>
<dbReference type="InterPro" id="IPR050272">
    <property type="entry name" value="Isochorismatase-like_hydrls"/>
</dbReference>
<dbReference type="CDD" id="cd00431">
    <property type="entry name" value="cysteine_hydrolases"/>
    <property type="match status" value="1"/>
</dbReference>
<dbReference type="BRENDA" id="3.5.1.19">
    <property type="organism ID" value="13622"/>
</dbReference>